<protein>
    <submittedName>
        <fullName evidence="1">Uncharacterized protein</fullName>
    </submittedName>
</protein>
<dbReference type="EMBL" id="MFIF01000017">
    <property type="protein sequence ID" value="OGF86567.1"/>
    <property type="molecule type" value="Genomic_DNA"/>
</dbReference>
<sequence length="88" mass="9677">MAKGFFCAERNTIFHYGVNPVPRFSSVAFGHCAAGFLSIQYVFTPLQEGYMDELWSACKPQDNLVTGFTDGAFCVVRGKEAQSVAFVP</sequence>
<gene>
    <name evidence="1" type="ORF">A3B19_00535</name>
</gene>
<proteinExistence type="predicted"/>
<evidence type="ECO:0000313" key="2">
    <source>
        <dbReference type="Proteomes" id="UP000177346"/>
    </source>
</evidence>
<accession>A0A1F5XFG4</accession>
<dbReference type="AlphaFoldDB" id="A0A1F5XFG4"/>
<comment type="caution">
    <text evidence="1">The sequence shown here is derived from an EMBL/GenBank/DDBJ whole genome shotgun (WGS) entry which is preliminary data.</text>
</comment>
<dbReference type="Proteomes" id="UP000177346">
    <property type="component" value="Unassembled WGS sequence"/>
</dbReference>
<name>A0A1F5XFG4_9BACT</name>
<organism evidence="1 2">
    <name type="scientific">Candidatus Giovannonibacteria bacterium RIFCSPLOWO2_01_FULL_46_32</name>
    <dbReference type="NCBI Taxonomy" id="1798353"/>
    <lineage>
        <taxon>Bacteria</taxon>
        <taxon>Candidatus Giovannoniibacteriota</taxon>
    </lineage>
</organism>
<evidence type="ECO:0000313" key="1">
    <source>
        <dbReference type="EMBL" id="OGF86567.1"/>
    </source>
</evidence>
<reference evidence="1 2" key="1">
    <citation type="journal article" date="2016" name="Nat. Commun.">
        <title>Thousands of microbial genomes shed light on interconnected biogeochemical processes in an aquifer system.</title>
        <authorList>
            <person name="Anantharaman K."/>
            <person name="Brown C.T."/>
            <person name="Hug L.A."/>
            <person name="Sharon I."/>
            <person name="Castelle C.J."/>
            <person name="Probst A.J."/>
            <person name="Thomas B.C."/>
            <person name="Singh A."/>
            <person name="Wilkins M.J."/>
            <person name="Karaoz U."/>
            <person name="Brodie E.L."/>
            <person name="Williams K.H."/>
            <person name="Hubbard S.S."/>
            <person name="Banfield J.F."/>
        </authorList>
    </citation>
    <scope>NUCLEOTIDE SEQUENCE [LARGE SCALE GENOMIC DNA]</scope>
</reference>